<name>A0A0J7K830_LASNI</name>
<dbReference type="Gene3D" id="1.20.920.20">
    <property type="match status" value="1"/>
</dbReference>
<dbReference type="AlphaFoldDB" id="A0A0J7K830"/>
<dbReference type="InterPro" id="IPR026983">
    <property type="entry name" value="DHC"/>
</dbReference>
<dbReference type="GO" id="GO:0045505">
    <property type="term" value="F:dynein intermediate chain binding"/>
    <property type="evidence" value="ECO:0007669"/>
    <property type="project" value="InterPro"/>
</dbReference>
<dbReference type="PANTHER" id="PTHR22878:SF68">
    <property type="entry name" value="DYNEIN HEAVY CHAIN 6, AXONEMAL-LIKE"/>
    <property type="match status" value="1"/>
</dbReference>
<dbReference type="GO" id="GO:0051959">
    <property type="term" value="F:dynein light intermediate chain binding"/>
    <property type="evidence" value="ECO:0007669"/>
    <property type="project" value="InterPro"/>
</dbReference>
<sequence length="82" mass="9150">MRFELTKLKPQLEASATETAETLRQIETEDTSIKRATVLVKRDENIANAQAKIAKQLKTECEADLAEALPALDEAIGFFRCL</sequence>
<accession>A0A0J7K830</accession>
<dbReference type="GO" id="GO:0007018">
    <property type="term" value="P:microtubule-based movement"/>
    <property type="evidence" value="ECO:0007669"/>
    <property type="project" value="InterPro"/>
</dbReference>
<evidence type="ECO:0000313" key="2">
    <source>
        <dbReference type="Proteomes" id="UP000036403"/>
    </source>
</evidence>
<dbReference type="PaxDb" id="67767-A0A0J7K830"/>
<dbReference type="EMBL" id="LBMM01011894">
    <property type="protein sequence ID" value="KMQ86568.1"/>
    <property type="molecule type" value="Genomic_DNA"/>
</dbReference>
<dbReference type="STRING" id="67767.A0A0J7K830"/>
<dbReference type="PANTHER" id="PTHR22878">
    <property type="entry name" value="DYNEIN HEAVY CHAIN 6, AXONEMAL-LIKE-RELATED"/>
    <property type="match status" value="1"/>
</dbReference>
<gene>
    <name evidence="1" type="ORF">RF55_14414</name>
</gene>
<protein>
    <submittedName>
        <fullName evidence="1">Dynein heavy chain axonemal-like protein</fullName>
    </submittedName>
</protein>
<keyword evidence="2" id="KW-1185">Reference proteome</keyword>
<proteinExistence type="predicted"/>
<dbReference type="Proteomes" id="UP000036403">
    <property type="component" value="Unassembled WGS sequence"/>
</dbReference>
<reference evidence="1 2" key="1">
    <citation type="submission" date="2015-04" db="EMBL/GenBank/DDBJ databases">
        <title>Lasius niger genome sequencing.</title>
        <authorList>
            <person name="Konorov E.A."/>
            <person name="Nikitin M.A."/>
            <person name="Kirill M.V."/>
            <person name="Chang P."/>
        </authorList>
    </citation>
    <scope>NUCLEOTIDE SEQUENCE [LARGE SCALE GENOMIC DNA]</scope>
    <source>
        <tissue evidence="1">Whole</tissue>
    </source>
</reference>
<evidence type="ECO:0000313" key="1">
    <source>
        <dbReference type="EMBL" id="KMQ86568.1"/>
    </source>
</evidence>
<dbReference type="GO" id="GO:0030286">
    <property type="term" value="C:dynein complex"/>
    <property type="evidence" value="ECO:0007669"/>
    <property type="project" value="InterPro"/>
</dbReference>
<organism evidence="1 2">
    <name type="scientific">Lasius niger</name>
    <name type="common">Black garden ant</name>
    <dbReference type="NCBI Taxonomy" id="67767"/>
    <lineage>
        <taxon>Eukaryota</taxon>
        <taxon>Metazoa</taxon>
        <taxon>Ecdysozoa</taxon>
        <taxon>Arthropoda</taxon>
        <taxon>Hexapoda</taxon>
        <taxon>Insecta</taxon>
        <taxon>Pterygota</taxon>
        <taxon>Neoptera</taxon>
        <taxon>Endopterygota</taxon>
        <taxon>Hymenoptera</taxon>
        <taxon>Apocrita</taxon>
        <taxon>Aculeata</taxon>
        <taxon>Formicoidea</taxon>
        <taxon>Formicidae</taxon>
        <taxon>Formicinae</taxon>
        <taxon>Lasius</taxon>
        <taxon>Lasius</taxon>
    </lineage>
</organism>
<dbReference type="OrthoDB" id="10071015at2759"/>
<comment type="caution">
    <text evidence="1">The sequence shown here is derived from an EMBL/GenBank/DDBJ whole genome shotgun (WGS) entry which is preliminary data.</text>
</comment>